<gene>
    <name evidence="1" type="ORF">LCGC14_1090260</name>
</gene>
<proteinExistence type="predicted"/>
<protein>
    <submittedName>
        <fullName evidence="1">Uncharacterized protein</fullName>
    </submittedName>
</protein>
<accession>A0A0F9QIK4</accession>
<dbReference type="EMBL" id="LAZR01004837">
    <property type="protein sequence ID" value="KKN05153.1"/>
    <property type="molecule type" value="Genomic_DNA"/>
</dbReference>
<name>A0A0F9QIK4_9ZZZZ</name>
<comment type="caution">
    <text evidence="1">The sequence shown here is derived from an EMBL/GenBank/DDBJ whole genome shotgun (WGS) entry which is preliminary data.</text>
</comment>
<dbReference type="AlphaFoldDB" id="A0A0F9QIK4"/>
<organism evidence="1">
    <name type="scientific">marine sediment metagenome</name>
    <dbReference type="NCBI Taxonomy" id="412755"/>
    <lineage>
        <taxon>unclassified sequences</taxon>
        <taxon>metagenomes</taxon>
        <taxon>ecological metagenomes</taxon>
    </lineage>
</organism>
<evidence type="ECO:0000313" key="1">
    <source>
        <dbReference type="EMBL" id="KKN05153.1"/>
    </source>
</evidence>
<sequence length="289" mass="33070">MSEYIPLNTVLEVPLAQFKAELAELNIFGRINEGEDVYEGSEPWAMVIPGIDRITLEGMQQLDHRFQIYVNIVQGVENATLPELRAHAYTAYDKLLEDLTHNNTCFNSFPVLFKPGFMTLDGYKFVGVQMIWEARNYQTFRLRNYAGREWTSMEDTIEKIIAAFKDELLNVVEIDEITEGEQVYTGDGVVAWVLPSTDTITSSARARLQHTMTIFQNLIASSVDMTFAEMRRIGQLAYDQLMDDITHDRTCTVALPTQWHAGFIQFGEQRFVGTQTTWAARILQNYTPI</sequence>
<reference evidence="1" key="1">
    <citation type="journal article" date="2015" name="Nature">
        <title>Complex archaea that bridge the gap between prokaryotes and eukaryotes.</title>
        <authorList>
            <person name="Spang A."/>
            <person name="Saw J.H."/>
            <person name="Jorgensen S.L."/>
            <person name="Zaremba-Niedzwiedzka K."/>
            <person name="Martijn J."/>
            <person name="Lind A.E."/>
            <person name="van Eijk R."/>
            <person name="Schleper C."/>
            <person name="Guy L."/>
            <person name="Ettema T.J."/>
        </authorList>
    </citation>
    <scope>NUCLEOTIDE SEQUENCE</scope>
</reference>